<dbReference type="GO" id="GO:0046872">
    <property type="term" value="F:metal ion binding"/>
    <property type="evidence" value="ECO:0007669"/>
    <property type="project" value="UniProtKB-KW"/>
</dbReference>
<dbReference type="NCBIfam" id="TIGR00640">
    <property type="entry name" value="acid_CoA_mut_C"/>
    <property type="match status" value="1"/>
</dbReference>
<evidence type="ECO:0000256" key="5">
    <source>
        <dbReference type="ARBA" id="ARBA00023235"/>
    </source>
</evidence>
<reference evidence="8 9" key="1">
    <citation type="journal article" date="2004" name="Genome Res.">
        <title>Genome sequence of Haloarcula marismortui: a halophilic archaeon from the Dead Sea.</title>
        <authorList>
            <person name="Baliga N.S."/>
            <person name="Bonneau R."/>
            <person name="Facciotti M.T."/>
            <person name="Pan M."/>
            <person name="Glusman G."/>
            <person name="Deutsch E.W."/>
            <person name="Shannon P."/>
            <person name="Chiu Y."/>
            <person name="Weng R.S."/>
            <person name="Gan R.R."/>
            <person name="Hung P."/>
            <person name="Date S.V."/>
            <person name="Marcotte E."/>
            <person name="Hood L."/>
            <person name="Ng W.V."/>
        </authorList>
    </citation>
    <scope>NUCLEOTIDE SEQUENCE [LARGE SCALE GENOMIC DNA]</scope>
    <source>
        <strain evidence="9">ATCC 43049 / DSM 3752 / JCM 8966 / VKM B-1809</strain>
    </source>
</reference>
<dbReference type="Proteomes" id="UP000001169">
    <property type="component" value="Chromosome I"/>
</dbReference>
<dbReference type="Gene3D" id="3.40.50.280">
    <property type="entry name" value="Cobalamin-binding domain"/>
    <property type="match status" value="1"/>
</dbReference>
<comment type="cofactor">
    <cofactor evidence="1">
        <name>adenosylcob(III)alamin</name>
        <dbReference type="ChEBI" id="CHEBI:18408"/>
    </cofactor>
</comment>
<name>Q5V3J5_HALMA</name>
<dbReference type="HOGENOM" id="CLU_128233_0_0_2"/>
<keyword evidence="4" id="KW-0479">Metal-binding</keyword>
<keyword evidence="9" id="KW-1185">Reference proteome</keyword>
<evidence type="ECO:0000313" key="8">
    <source>
        <dbReference type="EMBL" id="AAV45907.1"/>
    </source>
</evidence>
<dbReference type="eggNOG" id="arCOG01710">
    <property type="taxonomic scope" value="Archaea"/>
</dbReference>
<dbReference type="PaxDb" id="272569-rrnAC0934"/>
<dbReference type="InterPro" id="IPR036724">
    <property type="entry name" value="Cobalamin-bd_sf"/>
</dbReference>
<evidence type="ECO:0000256" key="4">
    <source>
        <dbReference type="ARBA" id="ARBA00022723"/>
    </source>
</evidence>
<evidence type="ECO:0000313" key="9">
    <source>
        <dbReference type="Proteomes" id="UP000001169"/>
    </source>
</evidence>
<dbReference type="InterPro" id="IPR006158">
    <property type="entry name" value="Cobalamin-bd"/>
</dbReference>
<dbReference type="AlphaFoldDB" id="Q5V3J5"/>
<dbReference type="InterPro" id="IPR006159">
    <property type="entry name" value="Acid_CoA_mut_C"/>
</dbReference>
<keyword evidence="6" id="KW-0170">Cobalt</keyword>
<evidence type="ECO:0000259" key="7">
    <source>
        <dbReference type="PROSITE" id="PS51332"/>
    </source>
</evidence>
<dbReference type="STRING" id="272569.rrnAC0934"/>
<organism evidence="8 9">
    <name type="scientific">Haloarcula marismortui (strain ATCC 43049 / DSM 3752 / JCM 8966 / VKM B-1809)</name>
    <name type="common">Halobacterium marismortui</name>
    <dbReference type="NCBI Taxonomy" id="272569"/>
    <lineage>
        <taxon>Archaea</taxon>
        <taxon>Methanobacteriati</taxon>
        <taxon>Methanobacteriota</taxon>
        <taxon>Stenosarchaea group</taxon>
        <taxon>Halobacteria</taxon>
        <taxon>Halobacteriales</taxon>
        <taxon>Haloarculaceae</taxon>
        <taxon>Haloarcula</taxon>
    </lineage>
</organism>
<evidence type="ECO:0000256" key="3">
    <source>
        <dbReference type="ARBA" id="ARBA00022628"/>
    </source>
</evidence>
<dbReference type="EnsemblBacteria" id="AAV45907">
    <property type="protein sequence ID" value="AAV45907"/>
    <property type="gene ID" value="rrnAC0934"/>
</dbReference>
<dbReference type="EMBL" id="AY596297">
    <property type="protein sequence ID" value="AAV45907.1"/>
    <property type="molecule type" value="Genomic_DNA"/>
</dbReference>
<dbReference type="KEGG" id="hma:rrnAC0934"/>
<dbReference type="GO" id="GO:0016853">
    <property type="term" value="F:isomerase activity"/>
    <property type="evidence" value="ECO:0007669"/>
    <property type="project" value="UniProtKB-KW"/>
</dbReference>
<feature type="domain" description="B12-binding" evidence="7">
    <location>
        <begin position="27"/>
        <end position="156"/>
    </location>
</feature>
<evidence type="ECO:0000256" key="6">
    <source>
        <dbReference type="ARBA" id="ARBA00023285"/>
    </source>
</evidence>
<keyword evidence="5" id="KW-0413">Isomerase</keyword>
<dbReference type="PROSITE" id="PS51332">
    <property type="entry name" value="B12_BINDING"/>
    <property type="match status" value="1"/>
</dbReference>
<accession>Q5V3J5</accession>
<keyword evidence="3" id="KW-0846">Cobalamin</keyword>
<evidence type="ECO:0000256" key="1">
    <source>
        <dbReference type="ARBA" id="ARBA00001922"/>
    </source>
</evidence>
<protein>
    <submittedName>
        <fullName evidence="8">Methylmalonyl-CoA mutase</fullName>
    </submittedName>
</protein>
<evidence type="ECO:0000256" key="2">
    <source>
        <dbReference type="ARBA" id="ARBA00010854"/>
    </source>
</evidence>
<dbReference type="PANTHER" id="PTHR48101:SF1">
    <property type="entry name" value="METHYLMALONYL-COA MUTASE, LARGE SUBUNIT"/>
    <property type="match status" value="1"/>
</dbReference>
<sequence>MMDRARMKTHRAVRTGMSVEQEQTERTIRCLVAKVGLDGHDRGAHVIARALRDAGFEVIYSGLHRAPDEVVQAAVQEDVDVVGISILSGAHNTLVPKILDGLREYDAFDDRLILVGGIVPDDDQEELRGQGVDEIFGPGASMEEMIDYIHENAPER</sequence>
<comment type="similarity">
    <text evidence="2">Belongs to the methylamine corrinoid protein family.</text>
</comment>
<dbReference type="SUPFAM" id="SSF52242">
    <property type="entry name" value="Cobalamin (vitamin B12)-binding domain"/>
    <property type="match status" value="1"/>
</dbReference>
<gene>
    <name evidence="8" type="primary">mcmA3</name>
    <name evidence="8" type="ordered locus">rrnAC0934</name>
</gene>
<dbReference type="PATRIC" id="fig|272569.17.peg.1667"/>
<proteinExistence type="inferred from homology"/>
<dbReference type="CDD" id="cd02071">
    <property type="entry name" value="MM_CoA_mut_B12_BD"/>
    <property type="match status" value="1"/>
</dbReference>
<dbReference type="Pfam" id="PF02310">
    <property type="entry name" value="B12-binding"/>
    <property type="match status" value="1"/>
</dbReference>
<dbReference type="PANTHER" id="PTHR48101">
    <property type="entry name" value="METHYLMALONYL-COA MUTASE, MITOCHONDRIAL-RELATED"/>
    <property type="match status" value="1"/>
</dbReference>
<dbReference type="GO" id="GO:0031419">
    <property type="term" value="F:cobalamin binding"/>
    <property type="evidence" value="ECO:0007669"/>
    <property type="project" value="UniProtKB-KW"/>
</dbReference>